<evidence type="ECO:0000256" key="1">
    <source>
        <dbReference type="ARBA" id="ARBA00001947"/>
    </source>
</evidence>
<evidence type="ECO:0000256" key="4">
    <source>
        <dbReference type="ARBA" id="ARBA00023049"/>
    </source>
</evidence>
<protein>
    <recommendedName>
        <fullName evidence="8">DUF1704 domain-containing protein</fullName>
    </recommendedName>
</protein>
<organism evidence="6 7">
    <name type="scientific">Candidatus Blackburnbacteria bacterium RIFCSPHIGHO2_12_FULL_41_13b</name>
    <dbReference type="NCBI Taxonomy" id="1797517"/>
    <lineage>
        <taxon>Bacteria</taxon>
        <taxon>Candidatus Blackburniibacteriota</taxon>
    </lineage>
</organism>
<dbReference type="GO" id="GO:0008237">
    <property type="term" value="F:metallopeptidase activity"/>
    <property type="evidence" value="ECO:0007669"/>
    <property type="project" value="UniProtKB-KW"/>
</dbReference>
<dbReference type="STRING" id="1797517.A3F61_04200"/>
<keyword evidence="3" id="KW-0378">Hydrolase</keyword>
<dbReference type="GO" id="GO:0006508">
    <property type="term" value="P:proteolysis"/>
    <property type="evidence" value="ECO:0007669"/>
    <property type="project" value="UniProtKB-KW"/>
</dbReference>
<dbReference type="Pfam" id="PF08014">
    <property type="entry name" value="MATCAP"/>
    <property type="match status" value="1"/>
</dbReference>
<evidence type="ECO:0000256" key="5">
    <source>
        <dbReference type="SAM" id="MobiDB-lite"/>
    </source>
</evidence>
<evidence type="ECO:0000256" key="3">
    <source>
        <dbReference type="ARBA" id="ARBA00022801"/>
    </source>
</evidence>
<keyword evidence="4" id="KW-0482">Metalloprotease</keyword>
<gene>
    <name evidence="6" type="ORF">A3F61_04200</name>
</gene>
<comment type="caution">
    <text evidence="6">The sequence shown here is derived from an EMBL/GenBank/DDBJ whole genome shotgun (WGS) entry which is preliminary data.</text>
</comment>
<accession>A0A1G1V8R2</accession>
<evidence type="ECO:0000256" key="2">
    <source>
        <dbReference type="ARBA" id="ARBA00022670"/>
    </source>
</evidence>
<keyword evidence="2" id="KW-0645">Protease</keyword>
<reference evidence="6 7" key="1">
    <citation type="journal article" date="2016" name="Nat. Commun.">
        <title>Thousands of microbial genomes shed light on interconnected biogeochemical processes in an aquifer system.</title>
        <authorList>
            <person name="Anantharaman K."/>
            <person name="Brown C.T."/>
            <person name="Hug L.A."/>
            <person name="Sharon I."/>
            <person name="Castelle C.J."/>
            <person name="Probst A.J."/>
            <person name="Thomas B.C."/>
            <person name="Singh A."/>
            <person name="Wilkins M.J."/>
            <person name="Karaoz U."/>
            <person name="Brodie E.L."/>
            <person name="Williams K.H."/>
            <person name="Hubbard S.S."/>
            <person name="Banfield J.F."/>
        </authorList>
    </citation>
    <scope>NUCLEOTIDE SEQUENCE [LARGE SCALE GENOMIC DNA]</scope>
</reference>
<sequence length="494" mass="56163">MEKPSSELVAQIQAAASPETPTPEEREVLIRELQDFTKQVEHIDRTYKAGAMESWISPHGREGRTWSQELDHAVAHRHEGYVPQMTYPALERSYHEENDRDGTKLDTTAGLQELEQLEVDVAEKYKHISPVALVLIYHKKREFRFLEAVKSGDSKGVIANMPFGRPSDELVKFANAAYEADLRPKPKKNETAEKLSGNTFNSRDLKEYFEYAIQLLGAKEWRVEISTKQQVITVYPENKKVGIPPRRKVDGIELLKLTAHEIGAHVGTTYTAESNGFGTTSLGKDASILQEGLAMLAEREIEQLILGYPENPGPYYVLGIQQALENGGDFWKAYDYLIDLRKKELIAQGRSEKYIDKNLQAVPRRVLARIFRGSVDLSHGGYVYTKDKAYLEGEMIAEKIKEVGLLGFMLAGKYDIPTAIFLLQNRVIPKDAVNLTIDVAHKIWANQGDKDFLVNLNWYRENHNDPYWREFGVTDEEYIQAMISGIPIKSRYSP</sequence>
<dbReference type="AlphaFoldDB" id="A0A1G1V8R2"/>
<dbReference type="InterPro" id="IPR012548">
    <property type="entry name" value="MATCAP"/>
</dbReference>
<proteinExistence type="predicted"/>
<dbReference type="Proteomes" id="UP000178272">
    <property type="component" value="Unassembled WGS sequence"/>
</dbReference>
<evidence type="ECO:0008006" key="8">
    <source>
        <dbReference type="Google" id="ProtNLM"/>
    </source>
</evidence>
<name>A0A1G1V8R2_9BACT</name>
<evidence type="ECO:0000313" key="6">
    <source>
        <dbReference type="EMBL" id="OGY11766.1"/>
    </source>
</evidence>
<evidence type="ECO:0000313" key="7">
    <source>
        <dbReference type="Proteomes" id="UP000178272"/>
    </source>
</evidence>
<dbReference type="EMBL" id="MHCA01000031">
    <property type="protein sequence ID" value="OGY11766.1"/>
    <property type="molecule type" value="Genomic_DNA"/>
</dbReference>
<feature type="region of interest" description="Disordered" evidence="5">
    <location>
        <begin position="1"/>
        <end position="25"/>
    </location>
</feature>
<comment type="cofactor">
    <cofactor evidence="1">
        <name>Zn(2+)</name>
        <dbReference type="ChEBI" id="CHEBI:29105"/>
    </cofactor>
</comment>